<evidence type="ECO:0000313" key="2">
    <source>
        <dbReference type="Proteomes" id="UP000008370"/>
    </source>
</evidence>
<name>K5XBZ7_PHACS</name>
<accession>K5XBZ7</accession>
<dbReference type="HOGENOM" id="CLU_814100_0_0_1"/>
<keyword evidence="2" id="KW-1185">Reference proteome</keyword>
<proteinExistence type="predicted"/>
<dbReference type="OrthoDB" id="2921803at2759"/>
<protein>
    <recommendedName>
        <fullName evidence="3">F-box domain-containing protein</fullName>
    </recommendedName>
</protein>
<reference evidence="1 2" key="1">
    <citation type="journal article" date="2012" name="BMC Genomics">
        <title>Comparative genomics of the white-rot fungi, Phanerochaete carnosa and P. chrysosporium, to elucidate the genetic basis of the distinct wood types they colonize.</title>
        <authorList>
            <person name="Suzuki H."/>
            <person name="MacDonald J."/>
            <person name="Syed K."/>
            <person name="Salamov A."/>
            <person name="Hori C."/>
            <person name="Aerts A."/>
            <person name="Henrissat B."/>
            <person name="Wiebenga A."/>
            <person name="vanKuyk P.A."/>
            <person name="Barry K."/>
            <person name="Lindquist E."/>
            <person name="LaButti K."/>
            <person name="Lapidus A."/>
            <person name="Lucas S."/>
            <person name="Coutinho P."/>
            <person name="Gong Y."/>
            <person name="Samejima M."/>
            <person name="Mahadevan R."/>
            <person name="Abou-Zaid M."/>
            <person name="de Vries R.P."/>
            <person name="Igarashi K."/>
            <person name="Yadav J.S."/>
            <person name="Grigoriev I.V."/>
            <person name="Master E.R."/>
        </authorList>
    </citation>
    <scope>NUCLEOTIDE SEQUENCE [LARGE SCALE GENOMIC DNA]</scope>
    <source>
        <strain evidence="1 2">HHB-10118-sp</strain>
    </source>
</reference>
<sequence length="341" mass="39089">MTNTSIGAPASLPVDGKARQFLQMAVQREPLKLPQELVDIIINDLQDDMPTLCCCTLVSREWVFSARRHLFRHVTVYMIRDSLFFMRDTPPSITHNLRYLTLAYGRLRLHDFAAVLSRFPSLHLLRLDNLDIQQTHQSMFIDRRIIPCCTTQLLLDRIALNPQLLELILLYVHASELRISRSCQLRRSPRYYATYAPTREYKLSEDLVDTLRAGHKLERIDLDHQDACELIAKTMQRFPIPLSFSSASFRWIVSGAGRSSLEMVLQGCGPKLTSVALDLTTFYHGAQQRERDACAKFWPEELSQHQSYRPQAHKSEGLLGYSQEDAYTVIRSGRKDAAPGP</sequence>
<evidence type="ECO:0008006" key="3">
    <source>
        <dbReference type="Google" id="ProtNLM"/>
    </source>
</evidence>
<dbReference type="Proteomes" id="UP000008370">
    <property type="component" value="Unassembled WGS sequence"/>
</dbReference>
<dbReference type="GeneID" id="18909920"/>
<dbReference type="KEGG" id="pco:PHACADRAFT_179767"/>
<organism evidence="1 2">
    <name type="scientific">Phanerochaete carnosa (strain HHB-10118-sp)</name>
    <name type="common">White-rot fungus</name>
    <name type="synonym">Peniophora carnosa</name>
    <dbReference type="NCBI Taxonomy" id="650164"/>
    <lineage>
        <taxon>Eukaryota</taxon>
        <taxon>Fungi</taxon>
        <taxon>Dikarya</taxon>
        <taxon>Basidiomycota</taxon>
        <taxon>Agaricomycotina</taxon>
        <taxon>Agaricomycetes</taxon>
        <taxon>Polyporales</taxon>
        <taxon>Phanerochaetaceae</taxon>
        <taxon>Phanerochaete</taxon>
    </lineage>
</organism>
<gene>
    <name evidence="1" type="ORF">PHACADRAFT_179767</name>
</gene>
<dbReference type="RefSeq" id="XP_007389967.1">
    <property type="nucleotide sequence ID" value="XM_007389905.1"/>
</dbReference>
<evidence type="ECO:0000313" key="1">
    <source>
        <dbReference type="EMBL" id="EKM60512.1"/>
    </source>
</evidence>
<dbReference type="EMBL" id="JH930468">
    <property type="protein sequence ID" value="EKM60512.1"/>
    <property type="molecule type" value="Genomic_DNA"/>
</dbReference>
<dbReference type="InParanoid" id="K5XBZ7"/>
<dbReference type="AlphaFoldDB" id="K5XBZ7"/>